<gene>
    <name evidence="4" type="ORF">V0R50_21185</name>
</gene>
<evidence type="ECO:0000256" key="1">
    <source>
        <dbReference type="ARBA" id="ARBA00008005"/>
    </source>
</evidence>
<dbReference type="RefSeq" id="WP_330076473.1">
    <property type="nucleotide sequence ID" value="NZ_JAZDQJ010000028.1"/>
</dbReference>
<dbReference type="InterPro" id="IPR007067">
    <property type="entry name" value="Tail_sheath"/>
</dbReference>
<dbReference type="PIRSF" id="PIRSF007349">
    <property type="entry name" value="Tsp_L"/>
    <property type="match status" value="1"/>
</dbReference>
<evidence type="ECO:0000313" key="4">
    <source>
        <dbReference type="EMBL" id="MEE1935752.1"/>
    </source>
</evidence>
<evidence type="ECO:0000259" key="2">
    <source>
        <dbReference type="Pfam" id="PF04984"/>
    </source>
</evidence>
<dbReference type="Proteomes" id="UP001335100">
    <property type="component" value="Unassembled WGS sequence"/>
</dbReference>
<dbReference type="Pfam" id="PF04984">
    <property type="entry name" value="Phage_sheath_1"/>
    <property type="match status" value="1"/>
</dbReference>
<dbReference type="InterPro" id="IPR035089">
    <property type="entry name" value="Phage_sheath_subtilisin"/>
</dbReference>
<protein>
    <submittedName>
        <fullName evidence="4">Phage tail sheath subtilisin-like domain-containing protein</fullName>
    </submittedName>
</protein>
<accession>A0ABU7HW06</accession>
<feature type="domain" description="Tail sheath protein subtilisin-like" evidence="2">
    <location>
        <begin position="206"/>
        <end position="369"/>
    </location>
</feature>
<feature type="domain" description="Tail sheath protein C-terminal" evidence="3">
    <location>
        <begin position="378"/>
        <end position="490"/>
    </location>
</feature>
<proteinExistence type="inferred from homology"/>
<dbReference type="EMBL" id="JAZDQJ010000028">
    <property type="protein sequence ID" value="MEE1935752.1"/>
    <property type="molecule type" value="Genomic_DNA"/>
</dbReference>
<comment type="caution">
    <text evidence="4">The sequence shown here is derived from an EMBL/GenBank/DDBJ whole genome shotgun (WGS) entry which is preliminary data.</text>
</comment>
<sequence>MSVSFSNIPSDIRVPLFYAEVDNSMANSGTSTLRRLLVGQVNDDVTGPEVGRLTLVSQTSQARTIAGDGSMLAAMHARVRAMDVAGEVWCLPLKVSTGAVAAGTVTVTGAASASGLLSLYVAGARVQTAVVVGADASAVAAGLAAAVNAAVTLPVTATAASGVVTLKAKFKGELGNDIRLQLNRLGRVNGEVIPAGLTAVVAPMTAGAGTPDMAAALAALGDEEFEFIAQPWTDPTTLDAWKDTMDDSAGRWSWAKQIYGHVYSARRGTLGQHVAAGRLRNDPHVTVHGFEAGVPQPAWEVAAAWMARTAAFISADPARPTQTGVLVGISPADASDRFLLNERQSLLTSGVATASYSGGSYRIERAVTTYQRNAYDQPDDSYLDSETLHQSAHVIRYLRSIITSKYARHKLANDGTRFGAGQAIVTPKVIRGELVAAYGALERDGIVENTELFKQNLIVERDPNNPNRLNVLFPPDLVNQLRVFALLYQFRLQYADAA</sequence>
<dbReference type="InterPro" id="IPR020287">
    <property type="entry name" value="Tail_sheath_C"/>
</dbReference>
<keyword evidence="5" id="KW-1185">Reference proteome</keyword>
<comment type="similarity">
    <text evidence="1">Belongs to the myoviridae tail sheath protein family.</text>
</comment>
<organism evidence="4 5">
    <name type="scientific">Pseudomonas ulcerans</name>
    <dbReference type="NCBI Taxonomy" id="3115852"/>
    <lineage>
        <taxon>Bacteria</taxon>
        <taxon>Pseudomonadati</taxon>
        <taxon>Pseudomonadota</taxon>
        <taxon>Gammaproteobacteria</taxon>
        <taxon>Pseudomonadales</taxon>
        <taxon>Pseudomonadaceae</taxon>
        <taxon>Pseudomonas</taxon>
    </lineage>
</organism>
<dbReference type="Pfam" id="PF17482">
    <property type="entry name" value="Phage_sheath_1C"/>
    <property type="match status" value="1"/>
</dbReference>
<name>A0ABU7HW06_9PSED</name>
<reference evidence="4 5" key="1">
    <citation type="submission" date="2024-01" db="EMBL/GenBank/DDBJ databases">
        <title>Unpublished Manusciprt.</title>
        <authorList>
            <person name="Duman M."/>
            <person name="Valdes E.G."/>
            <person name="Ajmi N."/>
            <person name="Altun S."/>
            <person name="Saticioglu I.B."/>
        </authorList>
    </citation>
    <scope>NUCLEOTIDE SEQUENCE [LARGE SCALE GENOMIC DNA]</scope>
    <source>
        <strain evidence="4 5">148P</strain>
    </source>
</reference>
<evidence type="ECO:0000259" key="3">
    <source>
        <dbReference type="Pfam" id="PF17482"/>
    </source>
</evidence>
<evidence type="ECO:0000313" key="5">
    <source>
        <dbReference type="Proteomes" id="UP001335100"/>
    </source>
</evidence>